<dbReference type="EMBL" id="BOMH01000063">
    <property type="protein sequence ID" value="GID69571.1"/>
    <property type="molecule type" value="Genomic_DNA"/>
</dbReference>
<evidence type="ECO:0000259" key="1">
    <source>
        <dbReference type="Pfam" id="PF01494"/>
    </source>
</evidence>
<dbReference type="SUPFAM" id="SSF51905">
    <property type="entry name" value="FAD/NAD(P)-binding domain"/>
    <property type="match status" value="1"/>
</dbReference>
<evidence type="ECO:0000313" key="3">
    <source>
        <dbReference type="Proteomes" id="UP000619479"/>
    </source>
</evidence>
<sequence length="404" mass="43004">MKALISGASIAGPTLAYWLHRHGWEVTVVERAPAIRGGGYPIDVRGVALDVLDRMGVLSQVRAAHIDTRRLTFMTPTGKVAGQLRAEQLTGGTEGRDLELPRGRLTTILFDAARDDVEWIFNDSIATLDDHGDGVSVTFVSGATGEFDIVIGADGLHSTTRRLVFGPEDQFNRYLGYCFAGFTIPNDLGLSHEGLIWSAPGRMAAIYAPGCTGTLHGLLMTSRPQPPLAELGDADAQRTLMASVFGGDGWLIPELLHGMRAADDVFFDVTSQIHMPSWSRGRVVLTGDAAHAPSFFSGQGTSIALAGAYMLADELSTATDPAAAFAAYEQKTRDFVRMNQALADSGGTTLAPATSRALWVRNHLLLKLAPLLAPTGLLGRAGRKAATGLALPPLRTSMDAATRV</sequence>
<dbReference type="GO" id="GO:0071949">
    <property type="term" value="F:FAD binding"/>
    <property type="evidence" value="ECO:0007669"/>
    <property type="project" value="InterPro"/>
</dbReference>
<evidence type="ECO:0000313" key="2">
    <source>
        <dbReference type="EMBL" id="GID69571.1"/>
    </source>
</evidence>
<keyword evidence="2" id="KW-0560">Oxidoreductase</keyword>
<feature type="domain" description="FAD-binding" evidence="1">
    <location>
        <begin position="276"/>
        <end position="337"/>
    </location>
</feature>
<dbReference type="RefSeq" id="WP_203752143.1">
    <property type="nucleotide sequence ID" value="NZ_BAAAUC010000040.1"/>
</dbReference>
<dbReference type="InterPro" id="IPR036188">
    <property type="entry name" value="FAD/NAD-bd_sf"/>
</dbReference>
<proteinExistence type="predicted"/>
<dbReference type="PANTHER" id="PTHR46865:SF2">
    <property type="entry name" value="MONOOXYGENASE"/>
    <property type="match status" value="1"/>
</dbReference>
<dbReference type="PANTHER" id="PTHR46865">
    <property type="entry name" value="OXIDOREDUCTASE-RELATED"/>
    <property type="match status" value="1"/>
</dbReference>
<dbReference type="InterPro" id="IPR002938">
    <property type="entry name" value="FAD-bd"/>
</dbReference>
<keyword evidence="2" id="KW-0503">Monooxygenase</keyword>
<dbReference type="AlphaFoldDB" id="A0A919IQX5"/>
<dbReference type="Proteomes" id="UP000619479">
    <property type="component" value="Unassembled WGS sequence"/>
</dbReference>
<feature type="domain" description="FAD-binding" evidence="1">
    <location>
        <begin position="2"/>
        <end position="163"/>
    </location>
</feature>
<name>A0A919IQX5_9ACTN</name>
<reference evidence="2" key="1">
    <citation type="submission" date="2021-01" db="EMBL/GenBank/DDBJ databases">
        <title>Whole genome shotgun sequence of Actinoplanes cyaneus NBRC 14990.</title>
        <authorList>
            <person name="Komaki H."/>
            <person name="Tamura T."/>
        </authorList>
    </citation>
    <scope>NUCLEOTIDE SEQUENCE</scope>
    <source>
        <strain evidence="2">NBRC 14990</strain>
    </source>
</reference>
<dbReference type="PRINTS" id="PR00420">
    <property type="entry name" value="RNGMNOXGNASE"/>
</dbReference>
<protein>
    <submittedName>
        <fullName evidence="2">Monooxygenase</fullName>
    </submittedName>
</protein>
<dbReference type="InterPro" id="IPR051704">
    <property type="entry name" value="FAD_aromatic-hydroxylase"/>
</dbReference>
<dbReference type="GO" id="GO:0004497">
    <property type="term" value="F:monooxygenase activity"/>
    <property type="evidence" value="ECO:0007669"/>
    <property type="project" value="UniProtKB-KW"/>
</dbReference>
<comment type="caution">
    <text evidence="2">The sequence shown here is derived from an EMBL/GenBank/DDBJ whole genome shotgun (WGS) entry which is preliminary data.</text>
</comment>
<dbReference type="Pfam" id="PF01494">
    <property type="entry name" value="FAD_binding_3"/>
    <property type="match status" value="2"/>
</dbReference>
<keyword evidence="3" id="KW-1185">Reference proteome</keyword>
<gene>
    <name evidence="2" type="ORF">Acy02nite_74520</name>
</gene>
<accession>A0A919IQX5</accession>
<organism evidence="2 3">
    <name type="scientific">Actinoplanes cyaneus</name>
    <dbReference type="NCBI Taxonomy" id="52696"/>
    <lineage>
        <taxon>Bacteria</taxon>
        <taxon>Bacillati</taxon>
        <taxon>Actinomycetota</taxon>
        <taxon>Actinomycetes</taxon>
        <taxon>Micromonosporales</taxon>
        <taxon>Micromonosporaceae</taxon>
        <taxon>Actinoplanes</taxon>
    </lineage>
</organism>
<dbReference type="Gene3D" id="3.50.50.60">
    <property type="entry name" value="FAD/NAD(P)-binding domain"/>
    <property type="match status" value="1"/>
</dbReference>
<dbReference type="Gene3D" id="3.30.9.10">
    <property type="entry name" value="D-Amino Acid Oxidase, subunit A, domain 2"/>
    <property type="match status" value="1"/>
</dbReference>